<dbReference type="PROSITE" id="PS50011">
    <property type="entry name" value="PROTEIN_KINASE_DOM"/>
    <property type="match status" value="1"/>
</dbReference>
<evidence type="ECO:0000313" key="4">
    <source>
        <dbReference type="Proteomes" id="UP000549394"/>
    </source>
</evidence>
<dbReference type="Proteomes" id="UP000549394">
    <property type="component" value="Unassembled WGS sequence"/>
</dbReference>
<dbReference type="EMBL" id="CAJFCJ010000012">
    <property type="protein sequence ID" value="CAD5120317.1"/>
    <property type="molecule type" value="Genomic_DNA"/>
</dbReference>
<gene>
    <name evidence="3" type="ORF">DGYR_LOCUS8427</name>
</gene>
<accession>A0A7I8VXQ0</accession>
<dbReference type="SUPFAM" id="SSF56112">
    <property type="entry name" value="Protein kinase-like (PK-like)"/>
    <property type="match status" value="1"/>
</dbReference>
<sequence>MSNVTSSSYLSISSSQAISDAKQILLNSLLNCLKEKDNSKHVNLEKRQSFIDALNGCLEFQKVPKDKYQLKERSEVESSGRKLDDSLSFVMVTDSSEESNDSIEFSNEKRINVKDDDRCTLDKSKTREDNENRNETLQRLIKKFHTIRDKEINREVLKDSKNSVKKSNKRVDEDSWISFEETSAVTSNPHSNQALKKSKNDRDQLFEETTSSCDESNTLTKTTTNSKSYTPIKSHKINRENPRITAKNYLNEQLSKTNSKDNKDYLDYNQLSIESPGIKSESVTLNETEHIDILNRLHNNTVSGSLPLSIKNKKNKVEPSTDDTDNSVTLALNQRRSNNVRELQSKFQVLSNLSLHYLDYMMSFFSAKCLRFNDVKLACLRPNGRNPIKIHIGSSVDVYLGSLEPKGYMVAVKMYKKNSNTNLTNILQEVRVLSDLNDCEDEPTPYFYGLLNIKSRKYHSYCVVNQFLGDPLSFHTLRLIDYLKQCKRDKKLWRLGQATGINRKMLLKLAEKIKMIHSKGILRFELVLFKSFNQICRKLS</sequence>
<feature type="domain" description="Protein kinase" evidence="2">
    <location>
        <begin position="384"/>
        <end position="540"/>
    </location>
</feature>
<dbReference type="InterPro" id="IPR011009">
    <property type="entry name" value="Kinase-like_dom_sf"/>
</dbReference>
<reference evidence="3 4" key="1">
    <citation type="submission" date="2020-08" db="EMBL/GenBank/DDBJ databases">
        <authorList>
            <person name="Hejnol A."/>
        </authorList>
    </citation>
    <scope>NUCLEOTIDE SEQUENCE [LARGE SCALE GENOMIC DNA]</scope>
</reference>
<dbReference type="GO" id="GO:0005524">
    <property type="term" value="F:ATP binding"/>
    <property type="evidence" value="ECO:0007669"/>
    <property type="project" value="InterPro"/>
</dbReference>
<keyword evidence="4" id="KW-1185">Reference proteome</keyword>
<evidence type="ECO:0000259" key="2">
    <source>
        <dbReference type="PROSITE" id="PS50011"/>
    </source>
</evidence>
<feature type="region of interest" description="Disordered" evidence="1">
    <location>
        <begin position="183"/>
        <end position="245"/>
    </location>
</feature>
<evidence type="ECO:0000256" key="1">
    <source>
        <dbReference type="SAM" id="MobiDB-lite"/>
    </source>
</evidence>
<proteinExistence type="predicted"/>
<organism evidence="3 4">
    <name type="scientific">Dimorphilus gyrociliatus</name>
    <dbReference type="NCBI Taxonomy" id="2664684"/>
    <lineage>
        <taxon>Eukaryota</taxon>
        <taxon>Metazoa</taxon>
        <taxon>Spiralia</taxon>
        <taxon>Lophotrochozoa</taxon>
        <taxon>Annelida</taxon>
        <taxon>Polychaeta</taxon>
        <taxon>Polychaeta incertae sedis</taxon>
        <taxon>Dinophilidae</taxon>
        <taxon>Dimorphilus</taxon>
    </lineage>
</organism>
<protein>
    <submittedName>
        <fullName evidence="3">DgyrCDS8892</fullName>
    </submittedName>
</protein>
<dbReference type="AlphaFoldDB" id="A0A7I8VXQ0"/>
<name>A0A7I8VXQ0_9ANNE</name>
<feature type="compositionally biased region" description="Low complexity" evidence="1">
    <location>
        <begin position="216"/>
        <end position="230"/>
    </location>
</feature>
<dbReference type="GO" id="GO:0004672">
    <property type="term" value="F:protein kinase activity"/>
    <property type="evidence" value="ECO:0007669"/>
    <property type="project" value="InterPro"/>
</dbReference>
<comment type="caution">
    <text evidence="3">The sequence shown here is derived from an EMBL/GenBank/DDBJ whole genome shotgun (WGS) entry which is preliminary data.</text>
</comment>
<evidence type="ECO:0000313" key="3">
    <source>
        <dbReference type="EMBL" id="CAD5120317.1"/>
    </source>
</evidence>
<dbReference type="InterPro" id="IPR000719">
    <property type="entry name" value="Prot_kinase_dom"/>
</dbReference>
<feature type="compositionally biased region" description="Polar residues" evidence="1">
    <location>
        <begin position="183"/>
        <end position="195"/>
    </location>
</feature>